<name>L1L295_9ACTN</name>
<dbReference type="EMBL" id="AEJC01000169">
    <property type="protein sequence ID" value="EKX67196.1"/>
    <property type="molecule type" value="Genomic_DNA"/>
</dbReference>
<organism evidence="1 2">
    <name type="scientific">Streptomyces ipomoeae 91-03</name>
    <dbReference type="NCBI Taxonomy" id="698759"/>
    <lineage>
        <taxon>Bacteria</taxon>
        <taxon>Bacillati</taxon>
        <taxon>Actinomycetota</taxon>
        <taxon>Actinomycetes</taxon>
        <taxon>Kitasatosporales</taxon>
        <taxon>Streptomycetaceae</taxon>
        <taxon>Streptomyces</taxon>
    </lineage>
</organism>
<evidence type="ECO:0000313" key="2">
    <source>
        <dbReference type="Proteomes" id="UP000010411"/>
    </source>
</evidence>
<dbReference type="Proteomes" id="UP000010411">
    <property type="component" value="Unassembled WGS sequence"/>
</dbReference>
<proteinExistence type="predicted"/>
<sequence length="131" mass="14040">MYVAQGTEDIREALSAEGAGPDLQALLDAIDADPAVRWRIADQFPKSEQAAAATGSAARAFSRLALRRALNQLVTMELTARGAARWQLSWSDSATLRYPADGFEDQLGLALDAAVADQPDTESLRKLVLAP</sequence>
<evidence type="ECO:0000313" key="1">
    <source>
        <dbReference type="EMBL" id="EKX67196.1"/>
    </source>
</evidence>
<comment type="caution">
    <text evidence="1">The sequence shown here is derived from an EMBL/GenBank/DDBJ whole genome shotgun (WGS) entry which is preliminary data.</text>
</comment>
<dbReference type="PATRIC" id="fig|698759.3.peg.2249"/>
<keyword evidence="2" id="KW-1185">Reference proteome</keyword>
<protein>
    <submittedName>
        <fullName evidence="1">Uncharacterized protein</fullName>
    </submittedName>
</protein>
<dbReference type="AlphaFoldDB" id="L1L295"/>
<reference evidence="1 2" key="1">
    <citation type="submission" date="2012-11" db="EMBL/GenBank/DDBJ databases">
        <authorList>
            <person name="Huguet-Tapia J.C."/>
            <person name="Durkin A.S."/>
            <person name="Pettis G.S."/>
            <person name="Badger J.H."/>
        </authorList>
    </citation>
    <scope>NUCLEOTIDE SEQUENCE [LARGE SCALE GENOMIC DNA]</scope>
    <source>
        <strain evidence="1 2">91-03</strain>
    </source>
</reference>
<gene>
    <name evidence="1" type="ORF">STRIP9103_09584</name>
</gene>
<accession>L1L295</accession>